<feature type="domain" description="MEDS" evidence="1">
    <location>
        <begin position="20"/>
        <end position="175"/>
    </location>
</feature>
<dbReference type="KEGG" id="mrh:MycrhN_2944"/>
<dbReference type="Proteomes" id="UP000005442">
    <property type="component" value="Chromosome"/>
</dbReference>
<gene>
    <name evidence="2" type="ordered locus">MycrhN_2944</name>
</gene>
<evidence type="ECO:0000313" key="2">
    <source>
        <dbReference type="EMBL" id="AEV73499.1"/>
    </source>
</evidence>
<protein>
    <recommendedName>
        <fullName evidence="1">MEDS domain-containing protein</fullName>
    </recommendedName>
</protein>
<proteinExistence type="predicted"/>
<dbReference type="eggNOG" id="COG2197">
    <property type="taxonomic scope" value="Bacteria"/>
</dbReference>
<dbReference type="Pfam" id="PF14417">
    <property type="entry name" value="MEDS"/>
    <property type="match status" value="1"/>
</dbReference>
<sequence>MRTTDAATVGVMGVSLAPGDHVCAFYPGAAERNEILIPYLQEGLDAGDKCICIVSDATEPDGDLDSIRCYSHHSNQLAVDRSSETYLKGGSFSSDRMLKYWDSAIRQAIEDGYTFARGAGEMTWALEAMPGVEDLVTYESELNDFLKEYPAVIVCLYELGRFSGEMLVEVLKTHPKVILGGIVLENPYYLDHAEYLASR</sequence>
<evidence type="ECO:0000313" key="3">
    <source>
        <dbReference type="Proteomes" id="UP000005442"/>
    </source>
</evidence>
<dbReference type="STRING" id="710685.MycrhN_2944"/>
<keyword evidence="3" id="KW-1185">Reference proteome</keyword>
<dbReference type="AlphaFoldDB" id="G8RJC9"/>
<organism evidence="2 3">
    <name type="scientific">Mycolicibacterium rhodesiae (strain NBB3)</name>
    <name type="common">Mycobacterium rhodesiae</name>
    <dbReference type="NCBI Taxonomy" id="710685"/>
    <lineage>
        <taxon>Bacteria</taxon>
        <taxon>Bacillati</taxon>
        <taxon>Actinomycetota</taxon>
        <taxon>Actinomycetes</taxon>
        <taxon>Mycobacteriales</taxon>
        <taxon>Mycobacteriaceae</taxon>
        <taxon>Mycolicibacterium</taxon>
    </lineage>
</organism>
<dbReference type="PATRIC" id="fig|710685.3.peg.2936"/>
<dbReference type="RefSeq" id="WP_014211281.1">
    <property type="nucleotide sequence ID" value="NC_016604.1"/>
</dbReference>
<evidence type="ECO:0000259" key="1">
    <source>
        <dbReference type="Pfam" id="PF14417"/>
    </source>
</evidence>
<dbReference type="HOGENOM" id="CLU_108937_0_0_11"/>
<name>G8RJC9_MYCRN</name>
<accession>G8RJC9</accession>
<dbReference type="InterPro" id="IPR025847">
    <property type="entry name" value="MEDS_domain"/>
</dbReference>
<dbReference type="EMBL" id="CP003169">
    <property type="protein sequence ID" value="AEV73499.1"/>
    <property type="molecule type" value="Genomic_DNA"/>
</dbReference>
<reference evidence="2 3" key="1">
    <citation type="submission" date="2011-12" db="EMBL/GenBank/DDBJ databases">
        <title>Complete sequence of Mycobacterium rhodesiae NBB3.</title>
        <authorList>
            <consortium name="US DOE Joint Genome Institute"/>
            <person name="Lucas S."/>
            <person name="Han J."/>
            <person name="Lapidus A."/>
            <person name="Cheng J.-F."/>
            <person name="Goodwin L."/>
            <person name="Pitluck S."/>
            <person name="Peters L."/>
            <person name="Mikhailova N."/>
            <person name="Gu W."/>
            <person name="Detter J.C."/>
            <person name="Han C."/>
            <person name="Tapia R."/>
            <person name="Land M."/>
            <person name="Hauser L."/>
            <person name="Kyrpides N."/>
            <person name="Ivanova N."/>
            <person name="Pagani I."/>
            <person name="Mattes T."/>
            <person name="Holmes A."/>
            <person name="Rutledge P."/>
            <person name="Paulsen I."/>
            <person name="Coleman N."/>
            <person name="Woyke T."/>
        </authorList>
    </citation>
    <scope>NUCLEOTIDE SEQUENCE [LARGE SCALE GENOMIC DNA]</scope>
    <source>
        <strain evidence="2 3">NBB3</strain>
    </source>
</reference>
<dbReference type="OrthoDB" id="116243at2"/>